<comment type="subcellular location">
    <subcellularLocation>
        <location evidence="1">Cell membrane</location>
        <topology evidence="1">Multi-pass membrane protein</topology>
    </subcellularLocation>
</comment>
<evidence type="ECO:0000313" key="9">
    <source>
        <dbReference type="EnsemblMetazoa" id="LLOJ010856-PA"/>
    </source>
</evidence>
<feature type="transmembrane region" description="Helical" evidence="8">
    <location>
        <begin position="597"/>
        <end position="617"/>
    </location>
</feature>
<evidence type="ECO:0000256" key="8">
    <source>
        <dbReference type="SAM" id="Phobius"/>
    </source>
</evidence>
<evidence type="ECO:0000256" key="4">
    <source>
        <dbReference type="ARBA" id="ARBA00022989"/>
    </source>
</evidence>
<dbReference type="VEuPathDB" id="VectorBase:LLONM1_010524"/>
<feature type="transmembrane region" description="Helical" evidence="8">
    <location>
        <begin position="349"/>
        <end position="365"/>
    </location>
</feature>
<evidence type="ECO:0000256" key="5">
    <source>
        <dbReference type="ARBA" id="ARBA00023136"/>
    </source>
</evidence>
<dbReference type="GO" id="GO:0005886">
    <property type="term" value="C:plasma membrane"/>
    <property type="evidence" value="ECO:0007669"/>
    <property type="project" value="UniProtKB-SubCell"/>
</dbReference>
<keyword evidence="5 8" id="KW-0472">Membrane</keyword>
<evidence type="ECO:0000256" key="3">
    <source>
        <dbReference type="ARBA" id="ARBA00022692"/>
    </source>
</evidence>
<proteinExistence type="predicted"/>
<keyword evidence="7" id="KW-0325">Glycoprotein</keyword>
<dbReference type="PANTHER" id="PTHR42643">
    <property type="entry name" value="IONOTROPIC RECEPTOR 20A-RELATED"/>
    <property type="match status" value="1"/>
</dbReference>
<feature type="transmembrane region" description="Helical" evidence="8">
    <location>
        <begin position="371"/>
        <end position="389"/>
    </location>
</feature>
<keyword evidence="2" id="KW-1003">Cell membrane</keyword>
<organism evidence="9 10">
    <name type="scientific">Lutzomyia longipalpis</name>
    <name type="common">Sand fly</name>
    <dbReference type="NCBI Taxonomy" id="7200"/>
    <lineage>
        <taxon>Eukaryota</taxon>
        <taxon>Metazoa</taxon>
        <taxon>Ecdysozoa</taxon>
        <taxon>Arthropoda</taxon>
        <taxon>Hexapoda</taxon>
        <taxon>Insecta</taxon>
        <taxon>Pterygota</taxon>
        <taxon>Neoptera</taxon>
        <taxon>Endopterygota</taxon>
        <taxon>Diptera</taxon>
        <taxon>Nematocera</taxon>
        <taxon>Psychodoidea</taxon>
        <taxon>Psychodidae</taxon>
        <taxon>Lutzomyia</taxon>
        <taxon>Lutzomyia</taxon>
    </lineage>
</organism>
<dbReference type="SUPFAM" id="SSF53850">
    <property type="entry name" value="Periplasmic binding protein-like II"/>
    <property type="match status" value="1"/>
</dbReference>
<dbReference type="AlphaFoldDB" id="A0A3F2ZD86"/>
<keyword evidence="4 8" id="KW-1133">Transmembrane helix</keyword>
<feature type="transmembrane region" description="Helical" evidence="8">
    <location>
        <begin position="6"/>
        <end position="30"/>
    </location>
</feature>
<sequence>MVYVTAIFGGLSVFWGIKVVFAMFGILWLFPGVASYGLEGAIVDGVIPEHPLTGEIGKFINRMHITNDIAIFNMCNQVERARDIIRDLVDGYVVRGRIFADVNGLFNQDKWKNFKFKYFLIFIDPNDDKLRFNMKRIPYISFWNPEVRIFIASHHTSNETSNENFNNSRELLKYLSSIRLIHVAFMLPTSNGMHLQTYNPYEDKFNILNSSSLALSEIFPPKARNLMGHRLAIAEIDIYPHEQIIDGRLRGVVGNILDETMEYLNATYRLITIKPTSRENPFAAVGTNLVMQRADFNFNFQFLHPEYMKQKFLTWTTPVALHRMCCLVPYKPDNPDFIDLINRCGKGSYLLYIAFMFITAILWFYTQRPRISFGDSLWLLLRVVFLSVIPRRFPFFSERLIVGAAFVASFFIISTLQSLLIAEIVKPHHPAQINSLDELKRMKLPVLVLPGMASFLKGMENELPLEITLKIQESPLNPWIVRRQNIRNEIIFALDVFKVQNFVDSVANMDANGHPIYHIMNECLIHSPAIFPFPRNSPYLSHINNLLRWYFEAGMYNHWLLMERHKLLVEHSIVDPEELQAMHNEVMVTYGHLKTTLPIILAGWVLSSVVLLLEILYARCSFGRY</sequence>
<feature type="transmembrane region" description="Helical" evidence="8">
    <location>
        <begin position="401"/>
        <end position="422"/>
    </location>
</feature>
<dbReference type="InterPro" id="IPR052192">
    <property type="entry name" value="Insect_Ionotropic_Sensory_Rcpt"/>
</dbReference>
<name>A0A3F2ZD86_LUTLO</name>
<evidence type="ECO:0000256" key="2">
    <source>
        <dbReference type="ARBA" id="ARBA00022475"/>
    </source>
</evidence>
<dbReference type="EMBL" id="AJWK01012725">
    <property type="status" value="NOT_ANNOTATED_CDS"/>
    <property type="molecule type" value="Genomic_DNA"/>
</dbReference>
<accession>A0A3F2ZD86</accession>
<dbReference type="PANTHER" id="PTHR42643:SF39">
    <property type="entry name" value="IONOTROPIC RECEPTOR 56A-RELATED"/>
    <property type="match status" value="1"/>
</dbReference>
<evidence type="ECO:0000256" key="7">
    <source>
        <dbReference type="ARBA" id="ARBA00023180"/>
    </source>
</evidence>
<keyword evidence="10" id="KW-1185">Reference proteome</keyword>
<keyword evidence="3 8" id="KW-0812">Transmembrane</keyword>
<keyword evidence="6" id="KW-0675">Receptor</keyword>
<protein>
    <submittedName>
        <fullName evidence="9">Uncharacterized protein</fullName>
    </submittedName>
</protein>
<evidence type="ECO:0000313" key="10">
    <source>
        <dbReference type="Proteomes" id="UP000092461"/>
    </source>
</evidence>
<evidence type="ECO:0000256" key="1">
    <source>
        <dbReference type="ARBA" id="ARBA00004651"/>
    </source>
</evidence>
<dbReference type="VEuPathDB" id="VectorBase:LLOJ010856"/>
<dbReference type="EnsemblMetazoa" id="LLOJ010856-RA">
    <property type="protein sequence ID" value="LLOJ010856-PA"/>
    <property type="gene ID" value="LLOJ010856"/>
</dbReference>
<reference evidence="9" key="1">
    <citation type="submission" date="2020-05" db="UniProtKB">
        <authorList>
            <consortium name="EnsemblMetazoa"/>
        </authorList>
    </citation>
    <scope>IDENTIFICATION</scope>
    <source>
        <strain evidence="9">Jacobina</strain>
    </source>
</reference>
<evidence type="ECO:0000256" key="6">
    <source>
        <dbReference type="ARBA" id="ARBA00023170"/>
    </source>
</evidence>
<dbReference type="Proteomes" id="UP000092461">
    <property type="component" value="Unassembled WGS sequence"/>
</dbReference>